<evidence type="ECO:0000256" key="2">
    <source>
        <dbReference type="ARBA" id="ARBA00022448"/>
    </source>
</evidence>
<evidence type="ECO:0000256" key="4">
    <source>
        <dbReference type="ARBA" id="ARBA00022692"/>
    </source>
</evidence>
<feature type="transmembrane region" description="Helical" evidence="7">
    <location>
        <begin position="215"/>
        <end position="236"/>
    </location>
</feature>
<feature type="transmembrane region" description="Helical" evidence="7">
    <location>
        <begin position="334"/>
        <end position="351"/>
    </location>
</feature>
<sequence>MSASSRVRTGRRLPAWATSFGTQILLGLIAGVLLGVIARALPAAADGNPNWLAGTVTTIGTSYVALLTVSVIPLVFTAIVSSIANLRQVANAARLAVRTLLWFALTALIAVVIGIVIGLIVQPGAHTSIDAASAAAPASSGSWWAFLTGLVPQNFLALGAKTTVTDGVAATVLNFNVLQLLVIAVAIGIAALKVGEKAQPFLDFNAALLAIVQKVLWWIIRLAPIGTAALIAKAVATYGWNALGQLGWFTVSIYLGLALVFLVVYPVLIRVHGLSVRRFYSGVWPATQLGFVSRSSIGTLPLTERVTERNLGVPRDYASFAVPLGSTTKMDGCAAIYPAVAAIFVAQFYGVHLSVTDYLLIVVVAVIGSAATAGTTGATVMLTLTLSTLGLPLAGVGLLLAVEPILDMGRTAVNVTGQALVPVIVAKREGILDENLYNADRGGDPFADDSDATEAIAGEATATEREQQRVPAGV</sequence>
<feature type="transmembrane region" description="Helical" evidence="7">
    <location>
        <begin position="172"/>
        <end position="195"/>
    </location>
</feature>
<dbReference type="PANTHER" id="PTHR42865">
    <property type="entry name" value="PROTON/GLUTAMATE-ASPARTATE SYMPORTER"/>
    <property type="match status" value="1"/>
</dbReference>
<dbReference type="GO" id="GO:0006835">
    <property type="term" value="P:dicarboxylic acid transport"/>
    <property type="evidence" value="ECO:0007669"/>
    <property type="project" value="TreeGrafter"/>
</dbReference>
<organism evidence="8 9">
    <name type="scientific">Speluncibacter jeojiensis</name>
    <dbReference type="NCBI Taxonomy" id="2710754"/>
    <lineage>
        <taxon>Bacteria</taxon>
        <taxon>Bacillati</taxon>
        <taxon>Actinomycetota</taxon>
        <taxon>Actinomycetes</taxon>
        <taxon>Mycobacteriales</taxon>
        <taxon>Speluncibacteraceae</taxon>
        <taxon>Speluncibacter</taxon>
    </lineage>
</organism>
<dbReference type="EMBL" id="JANRHA010000001">
    <property type="protein sequence ID" value="MDG3013355.1"/>
    <property type="molecule type" value="Genomic_DNA"/>
</dbReference>
<feature type="transmembrane region" description="Helical" evidence="7">
    <location>
        <begin position="20"/>
        <end position="41"/>
    </location>
</feature>
<keyword evidence="9" id="KW-1185">Reference proteome</keyword>
<evidence type="ECO:0000313" key="9">
    <source>
        <dbReference type="Proteomes" id="UP001152755"/>
    </source>
</evidence>
<feature type="transmembrane region" description="Helical" evidence="7">
    <location>
        <begin position="100"/>
        <end position="121"/>
    </location>
</feature>
<keyword evidence="4 7" id="KW-0812">Transmembrane</keyword>
<keyword evidence="6 7" id="KW-0472">Membrane</keyword>
<dbReference type="GO" id="GO:0015293">
    <property type="term" value="F:symporter activity"/>
    <property type="evidence" value="ECO:0007669"/>
    <property type="project" value="UniProtKB-KW"/>
</dbReference>
<dbReference type="SUPFAM" id="SSF118215">
    <property type="entry name" value="Proton glutamate symport protein"/>
    <property type="match status" value="1"/>
</dbReference>
<gene>
    <name evidence="8" type="ORF">NVS88_02160</name>
</gene>
<dbReference type="Proteomes" id="UP001152755">
    <property type="component" value="Unassembled WGS sequence"/>
</dbReference>
<dbReference type="Gene3D" id="1.10.3860.10">
    <property type="entry name" value="Sodium:dicarboxylate symporter"/>
    <property type="match status" value="1"/>
</dbReference>
<feature type="transmembrane region" description="Helical" evidence="7">
    <location>
        <begin position="141"/>
        <end position="160"/>
    </location>
</feature>
<dbReference type="RefSeq" id="WP_277834338.1">
    <property type="nucleotide sequence ID" value="NZ_JAAIVF010000006.1"/>
</dbReference>
<evidence type="ECO:0000256" key="6">
    <source>
        <dbReference type="ARBA" id="ARBA00023136"/>
    </source>
</evidence>
<comment type="subcellular location">
    <subcellularLocation>
        <location evidence="1">Cell membrane</location>
        <topology evidence="1">Multi-pass membrane protein</topology>
    </subcellularLocation>
</comment>
<dbReference type="InterPro" id="IPR001991">
    <property type="entry name" value="Na-dicarboxylate_symporter"/>
</dbReference>
<feature type="transmembrane region" description="Helical" evidence="7">
    <location>
        <begin position="358"/>
        <end position="374"/>
    </location>
</feature>
<evidence type="ECO:0000256" key="1">
    <source>
        <dbReference type="ARBA" id="ARBA00004651"/>
    </source>
</evidence>
<keyword evidence="2" id="KW-0813">Transport</keyword>
<protein>
    <submittedName>
        <fullName evidence="8">Dicarboxylate/amino acid:cation symporter</fullName>
    </submittedName>
</protein>
<proteinExistence type="predicted"/>
<dbReference type="InterPro" id="IPR036458">
    <property type="entry name" value="Na:dicarbo_symporter_sf"/>
</dbReference>
<dbReference type="PRINTS" id="PR00173">
    <property type="entry name" value="EDTRNSPORT"/>
</dbReference>
<name>A0A9X4RC22_9ACTN</name>
<evidence type="ECO:0000256" key="7">
    <source>
        <dbReference type="SAM" id="Phobius"/>
    </source>
</evidence>
<keyword evidence="3" id="KW-1003">Cell membrane</keyword>
<dbReference type="GO" id="GO:0005886">
    <property type="term" value="C:plasma membrane"/>
    <property type="evidence" value="ECO:0007669"/>
    <property type="project" value="UniProtKB-SubCell"/>
</dbReference>
<feature type="transmembrane region" description="Helical" evidence="7">
    <location>
        <begin position="61"/>
        <end position="80"/>
    </location>
</feature>
<keyword evidence="5 7" id="KW-1133">Transmembrane helix</keyword>
<evidence type="ECO:0000256" key="3">
    <source>
        <dbReference type="ARBA" id="ARBA00022475"/>
    </source>
</evidence>
<feature type="transmembrane region" description="Helical" evidence="7">
    <location>
        <begin position="248"/>
        <end position="269"/>
    </location>
</feature>
<comment type="caution">
    <text evidence="8">The sequence shown here is derived from an EMBL/GenBank/DDBJ whole genome shotgun (WGS) entry which is preliminary data.</text>
</comment>
<dbReference type="Pfam" id="PF00375">
    <property type="entry name" value="SDF"/>
    <property type="match status" value="1"/>
</dbReference>
<feature type="transmembrane region" description="Helical" evidence="7">
    <location>
        <begin position="380"/>
        <end position="402"/>
    </location>
</feature>
<dbReference type="AlphaFoldDB" id="A0A9X4RC22"/>
<evidence type="ECO:0000313" key="8">
    <source>
        <dbReference type="EMBL" id="MDG3013355.1"/>
    </source>
</evidence>
<dbReference type="PANTHER" id="PTHR42865:SF7">
    <property type="entry name" value="PROTON_GLUTAMATE-ASPARTATE SYMPORTER"/>
    <property type="match status" value="1"/>
</dbReference>
<evidence type="ECO:0000256" key="5">
    <source>
        <dbReference type="ARBA" id="ARBA00022989"/>
    </source>
</evidence>
<accession>A0A9X4RC22</accession>
<reference evidence="8" key="1">
    <citation type="submission" date="2022-08" db="EMBL/GenBank/DDBJ databases">
        <title>Genome analysis of Corynebacteriales strain.</title>
        <authorList>
            <person name="Lee S.D."/>
        </authorList>
    </citation>
    <scope>NUCLEOTIDE SEQUENCE</scope>
    <source>
        <strain evidence="8">D3-21</strain>
    </source>
</reference>